<name>A0A0U5C5X9_ASPCI</name>
<dbReference type="AlphaFoldDB" id="A0A0U5C5X9"/>
<accession>A0A0U5C5X9</accession>
<gene>
    <name evidence="1" type="ORF">ASPCAL04556</name>
</gene>
<sequence>MQQRSKEVEREDSQSCSVDVRISQSSSVTASQCLHLRLFLSKLYQSNSQEGDDNNTDWKLTAGSFWFSQIEDGVAPEAGSGRFTPIAAQLVAMAITPDHEMLPLQRTQDQCVIDLSFNDIYLDCDVLHIFTRQNECTGMQVGPSP</sequence>
<organism evidence="1 2">
    <name type="scientific">Aspergillus calidoustus</name>
    <dbReference type="NCBI Taxonomy" id="454130"/>
    <lineage>
        <taxon>Eukaryota</taxon>
        <taxon>Fungi</taxon>
        <taxon>Dikarya</taxon>
        <taxon>Ascomycota</taxon>
        <taxon>Pezizomycotina</taxon>
        <taxon>Eurotiomycetes</taxon>
        <taxon>Eurotiomycetidae</taxon>
        <taxon>Eurotiales</taxon>
        <taxon>Aspergillaceae</taxon>
        <taxon>Aspergillus</taxon>
        <taxon>Aspergillus subgen. Nidulantes</taxon>
    </lineage>
</organism>
<evidence type="ECO:0000313" key="1">
    <source>
        <dbReference type="EMBL" id="CEL03401.1"/>
    </source>
</evidence>
<evidence type="ECO:0000313" key="2">
    <source>
        <dbReference type="Proteomes" id="UP000054771"/>
    </source>
</evidence>
<protein>
    <submittedName>
        <fullName evidence="1">Uncharacterized protein</fullName>
    </submittedName>
</protein>
<dbReference type="EMBL" id="CDMC01000003">
    <property type="protein sequence ID" value="CEL03401.1"/>
    <property type="molecule type" value="Genomic_DNA"/>
</dbReference>
<proteinExistence type="predicted"/>
<reference evidence="2" key="1">
    <citation type="journal article" date="2016" name="Genome Announc.">
        <title>Draft genome sequences of fungus Aspergillus calidoustus.</title>
        <authorList>
            <person name="Horn F."/>
            <person name="Linde J."/>
            <person name="Mattern D.J."/>
            <person name="Walther G."/>
            <person name="Guthke R."/>
            <person name="Scherlach K."/>
            <person name="Martin K."/>
            <person name="Brakhage A.A."/>
            <person name="Petzke L."/>
            <person name="Valiante V."/>
        </authorList>
    </citation>
    <scope>NUCLEOTIDE SEQUENCE [LARGE SCALE GENOMIC DNA]</scope>
    <source>
        <strain evidence="2">SF006504</strain>
    </source>
</reference>
<dbReference type="Proteomes" id="UP000054771">
    <property type="component" value="Unassembled WGS sequence"/>
</dbReference>
<keyword evidence="2" id="KW-1185">Reference proteome</keyword>